<dbReference type="Pfam" id="PF11625">
    <property type="entry name" value="DUF3253"/>
    <property type="match status" value="1"/>
</dbReference>
<name>A0A840A304_9CAUL</name>
<dbReference type="SUPFAM" id="SSF46785">
    <property type="entry name" value="Winged helix' DNA-binding domain"/>
    <property type="match status" value="1"/>
</dbReference>
<organism evidence="1 2">
    <name type="scientific">Phenylobacterium haematophilum</name>
    <dbReference type="NCBI Taxonomy" id="98513"/>
    <lineage>
        <taxon>Bacteria</taxon>
        <taxon>Pseudomonadati</taxon>
        <taxon>Pseudomonadota</taxon>
        <taxon>Alphaproteobacteria</taxon>
        <taxon>Caulobacterales</taxon>
        <taxon>Caulobacteraceae</taxon>
        <taxon>Phenylobacterium</taxon>
    </lineage>
</organism>
<reference evidence="1 2" key="1">
    <citation type="submission" date="2020-08" db="EMBL/GenBank/DDBJ databases">
        <title>Genomic Encyclopedia of Type Strains, Phase IV (KMG-IV): sequencing the most valuable type-strain genomes for metagenomic binning, comparative biology and taxonomic classification.</title>
        <authorList>
            <person name="Goeker M."/>
        </authorList>
    </citation>
    <scope>NUCLEOTIDE SEQUENCE [LARGE SCALE GENOMIC DNA]</scope>
    <source>
        <strain evidence="1 2">DSM 21793</strain>
    </source>
</reference>
<proteinExistence type="predicted"/>
<evidence type="ECO:0008006" key="3">
    <source>
        <dbReference type="Google" id="ProtNLM"/>
    </source>
</evidence>
<evidence type="ECO:0000313" key="2">
    <source>
        <dbReference type="Proteomes" id="UP000530564"/>
    </source>
</evidence>
<dbReference type="Gene3D" id="1.10.10.10">
    <property type="entry name" value="Winged helix-like DNA-binding domain superfamily/Winged helix DNA-binding domain"/>
    <property type="match status" value="1"/>
</dbReference>
<dbReference type="InterPro" id="IPR036390">
    <property type="entry name" value="WH_DNA-bd_sf"/>
</dbReference>
<dbReference type="EMBL" id="JACIDK010000003">
    <property type="protein sequence ID" value="MBB3891881.1"/>
    <property type="molecule type" value="Genomic_DNA"/>
</dbReference>
<sequence length="96" mass="10334">MSADMEAVIFDVLGKLAPGKSASSEEVARAADNENWRRLTGHVRNTARGLARQGKIVITRHGKPADPEKFKGVYRLRLPLEGEVVAAPPAAGDVDE</sequence>
<evidence type="ECO:0000313" key="1">
    <source>
        <dbReference type="EMBL" id="MBB3891881.1"/>
    </source>
</evidence>
<gene>
    <name evidence="1" type="ORF">GGQ61_002609</name>
</gene>
<dbReference type="Proteomes" id="UP000530564">
    <property type="component" value="Unassembled WGS sequence"/>
</dbReference>
<dbReference type="InterPro" id="IPR036388">
    <property type="entry name" value="WH-like_DNA-bd_sf"/>
</dbReference>
<keyword evidence="2" id="KW-1185">Reference proteome</keyword>
<accession>A0A840A304</accession>
<comment type="caution">
    <text evidence="1">The sequence shown here is derived from an EMBL/GenBank/DDBJ whole genome shotgun (WGS) entry which is preliminary data.</text>
</comment>
<dbReference type="AlphaFoldDB" id="A0A840A304"/>
<dbReference type="InterPro" id="IPR021660">
    <property type="entry name" value="DUF3253"/>
</dbReference>
<protein>
    <recommendedName>
        <fullName evidence="3">DUF3253 domain-containing protein</fullName>
    </recommendedName>
</protein>
<dbReference type="RefSeq" id="WP_183773382.1">
    <property type="nucleotide sequence ID" value="NZ_JACIDK010000003.1"/>
</dbReference>